<dbReference type="RefSeq" id="WP_182842973.1">
    <property type="nucleotide sequence ID" value="NZ_BAAALP010000022.1"/>
</dbReference>
<dbReference type="Proteomes" id="UP000572680">
    <property type="component" value="Unassembled WGS sequence"/>
</dbReference>
<name>A0A7W3LLY3_ACTNM</name>
<gene>
    <name evidence="1" type="ORF">HNR61_002198</name>
</gene>
<dbReference type="SUPFAM" id="SSF50965">
    <property type="entry name" value="Galactose oxidase, central domain"/>
    <property type="match status" value="1"/>
</dbReference>
<reference evidence="1 2" key="1">
    <citation type="submission" date="2020-08" db="EMBL/GenBank/DDBJ databases">
        <title>Genomic Encyclopedia of Type Strains, Phase IV (KMG-IV): sequencing the most valuable type-strain genomes for metagenomic binning, comparative biology and taxonomic classification.</title>
        <authorList>
            <person name="Goeker M."/>
        </authorList>
    </citation>
    <scope>NUCLEOTIDE SEQUENCE [LARGE SCALE GENOMIC DNA]</scope>
    <source>
        <strain evidence="1 2">DSM 44197</strain>
    </source>
</reference>
<dbReference type="InterPro" id="IPR011043">
    <property type="entry name" value="Gal_Oxase/kelch_b-propeller"/>
</dbReference>
<sequence length="334" mass="35887">MLALSKNNAWAFGGGDRKKGDSNRPLAYHWNGESWRSSALPAGLTGHLRDGSASSATNVWAYGGNSEAGGSPGAYVLRWNGKKWAVAKKFAASRGRVSDILALSAKNVWVFGAPGADRGVGTWHYNGHSWTELKNPPALIGEADASSATNVWANARGLNGDARTVVRFDGKRWRTVSTKGVLPADQHPEDDNAPQVSSFVGEPLVRSAKEVWFPAHTQRYGGTSKPSTTNLLLRWNGKRWQKYAVPTKQSPREIVPDGRGGLWVVAGSPYDRAEIWHRSASGKWTRANVTVPRGRVGGPADVALMPGTRSVVGAGVLRPADDASSDSAIFYFKG</sequence>
<accession>A0A7W3LLY3</accession>
<dbReference type="EMBL" id="JACJIA010000002">
    <property type="protein sequence ID" value="MBA8950585.1"/>
    <property type="molecule type" value="Genomic_DNA"/>
</dbReference>
<keyword evidence="2" id="KW-1185">Reference proteome</keyword>
<comment type="caution">
    <text evidence="1">The sequence shown here is derived from an EMBL/GenBank/DDBJ whole genome shotgun (WGS) entry which is preliminary data.</text>
</comment>
<organism evidence="1 2">
    <name type="scientific">Actinomadura namibiensis</name>
    <dbReference type="NCBI Taxonomy" id="182080"/>
    <lineage>
        <taxon>Bacteria</taxon>
        <taxon>Bacillati</taxon>
        <taxon>Actinomycetota</taxon>
        <taxon>Actinomycetes</taxon>
        <taxon>Streptosporangiales</taxon>
        <taxon>Thermomonosporaceae</taxon>
        <taxon>Actinomadura</taxon>
    </lineage>
</organism>
<proteinExistence type="predicted"/>
<dbReference type="AlphaFoldDB" id="A0A7W3LLY3"/>
<evidence type="ECO:0000313" key="2">
    <source>
        <dbReference type="Proteomes" id="UP000572680"/>
    </source>
</evidence>
<protein>
    <submittedName>
        <fullName evidence="1">Uncharacterized protein</fullName>
    </submittedName>
</protein>
<evidence type="ECO:0000313" key="1">
    <source>
        <dbReference type="EMBL" id="MBA8950585.1"/>
    </source>
</evidence>